<dbReference type="AlphaFoldDB" id="A0A381YU60"/>
<gene>
    <name evidence="1" type="ORF">METZ01_LOCUS133430</name>
</gene>
<accession>A0A381YU60</accession>
<proteinExistence type="predicted"/>
<feature type="non-terminal residue" evidence="1">
    <location>
        <position position="1"/>
    </location>
</feature>
<sequence>VVARTAWENEQTMATATRYITLLEVARQIQ</sequence>
<protein>
    <submittedName>
        <fullName evidence="1">Uncharacterized protein</fullName>
    </submittedName>
</protein>
<name>A0A381YU60_9ZZZZ</name>
<dbReference type="EMBL" id="UINC01019073">
    <property type="protein sequence ID" value="SVA80576.1"/>
    <property type="molecule type" value="Genomic_DNA"/>
</dbReference>
<evidence type="ECO:0000313" key="1">
    <source>
        <dbReference type="EMBL" id="SVA80576.1"/>
    </source>
</evidence>
<organism evidence="1">
    <name type="scientific">marine metagenome</name>
    <dbReference type="NCBI Taxonomy" id="408172"/>
    <lineage>
        <taxon>unclassified sequences</taxon>
        <taxon>metagenomes</taxon>
        <taxon>ecological metagenomes</taxon>
    </lineage>
</organism>
<reference evidence="1" key="1">
    <citation type="submission" date="2018-05" db="EMBL/GenBank/DDBJ databases">
        <authorList>
            <person name="Lanie J.A."/>
            <person name="Ng W.-L."/>
            <person name="Kazmierczak K.M."/>
            <person name="Andrzejewski T.M."/>
            <person name="Davidsen T.M."/>
            <person name="Wayne K.J."/>
            <person name="Tettelin H."/>
            <person name="Glass J.I."/>
            <person name="Rusch D."/>
            <person name="Podicherti R."/>
            <person name="Tsui H.-C.T."/>
            <person name="Winkler M.E."/>
        </authorList>
    </citation>
    <scope>NUCLEOTIDE SEQUENCE</scope>
</reference>